<evidence type="ECO:0000256" key="1">
    <source>
        <dbReference type="ARBA" id="ARBA00004340"/>
    </source>
</evidence>
<protein>
    <recommendedName>
        <fullName evidence="4">Crinkler effector protein N-terminal domain-containing protein</fullName>
    </recommendedName>
</protein>
<sequence length="723" mass="82586">MTEKLLRPFCVVDKETANPFSVDAHSSETVHDLKRAIKVEISDTLKGVEARDLTLWSVSIPFHGDKMNIDIGNMLETDKEQLKATTKLYKIFGTELAEDTIHVIVQPPQSANPDIYPIVQERAHLLPAQSLIASDNISLKRLASDELEDLPKAKKIRTTEDWKQFTASDGKVVDLPPSWIDYLKGVGLQPDAREVFKNRLKDNLQAGDVINMPSLGQFPKEFGRHCQGRQLFVTEQMLELWKDMRGDQLWTYRRVLSGPMGVGKSYLSYFLAARAYAEGWLVLYISDAGVLNTKSEDLSTLQIVKRFLAFNKDILTGAELEMLVNDYDGSDAVSTIAAYKIFRYLLMSRDRKTLLLVDEHGKLFKEEPYVPDRFKSLQHLSSYGMWGEDCKGSHLIFSGTAYSKYEMEIMEDGYRENAVVFVGPLSTNVFSKLLESYPRLSTQAIKEKVIEFTNCVPRELVRLSVFVKDLPDPISVDDLQRWMNRRTTEFYLTANKYYTSRSQYSKELFYRALLQTFLGSISAVDFEWDFVDLGLIYRSKDVTMNNTQHHILCRPAQHALLELFNGLPLSEETKKRIVGHSIDGDDFEKALWQQLIYTPKPIMLHATDLNNKNPTTVSLDFIHHDTLRDRQISLGSGHESVLTRGYKTYPRFDLMLGPMFIQVSVSDFGAHNDGSVDIRHAFDDRDKKGTNQIERYLDDLYGAGHSASMALVTRPVWRTASLW</sequence>
<dbReference type="InterPro" id="IPR045379">
    <property type="entry name" value="Crinkler_N"/>
</dbReference>
<dbReference type="EMBL" id="BQFW01000001">
    <property type="protein sequence ID" value="GJJ68053.1"/>
    <property type="molecule type" value="Genomic_DNA"/>
</dbReference>
<proteinExistence type="predicted"/>
<accession>A0A9P3H1K8</accession>
<reference evidence="5" key="1">
    <citation type="submission" date="2021-11" db="EMBL/GenBank/DDBJ databases">
        <authorList>
            <person name="Herlambang A."/>
            <person name="Guo Y."/>
            <person name="Takashima Y."/>
            <person name="Nishizawa T."/>
        </authorList>
    </citation>
    <scope>NUCLEOTIDE SEQUENCE</scope>
    <source>
        <strain evidence="5">E1425</strain>
    </source>
</reference>
<dbReference type="Proteomes" id="UP000827284">
    <property type="component" value="Unassembled WGS sequence"/>
</dbReference>
<name>A0A9P3H1K8_9FUNG</name>
<organism evidence="5 6">
    <name type="scientific">Entomortierella parvispora</name>
    <dbReference type="NCBI Taxonomy" id="205924"/>
    <lineage>
        <taxon>Eukaryota</taxon>
        <taxon>Fungi</taxon>
        <taxon>Fungi incertae sedis</taxon>
        <taxon>Mucoromycota</taxon>
        <taxon>Mortierellomycotina</taxon>
        <taxon>Mortierellomycetes</taxon>
        <taxon>Mortierellales</taxon>
        <taxon>Mortierellaceae</taxon>
        <taxon>Entomortierella</taxon>
    </lineage>
</organism>
<dbReference type="AlphaFoldDB" id="A0A9P3H1K8"/>
<comment type="subcellular location">
    <subcellularLocation>
        <location evidence="1">Host cell</location>
    </subcellularLocation>
    <subcellularLocation>
        <location evidence="2">Secreted</location>
    </subcellularLocation>
</comment>
<evidence type="ECO:0000313" key="5">
    <source>
        <dbReference type="EMBL" id="GJJ68053.1"/>
    </source>
</evidence>
<dbReference type="Pfam" id="PF20147">
    <property type="entry name" value="Crinkler"/>
    <property type="match status" value="1"/>
</dbReference>
<evidence type="ECO:0000259" key="4">
    <source>
        <dbReference type="Pfam" id="PF20147"/>
    </source>
</evidence>
<comment type="caution">
    <text evidence="5">The sequence shown here is derived from an EMBL/GenBank/DDBJ whole genome shotgun (WGS) entry which is preliminary data.</text>
</comment>
<feature type="domain" description="Crinkler effector protein N-terminal" evidence="4">
    <location>
        <begin position="9"/>
        <end position="106"/>
    </location>
</feature>
<evidence type="ECO:0000256" key="3">
    <source>
        <dbReference type="ARBA" id="ARBA00022525"/>
    </source>
</evidence>
<dbReference type="SUPFAM" id="SSF52540">
    <property type="entry name" value="P-loop containing nucleoside triphosphate hydrolases"/>
    <property type="match status" value="1"/>
</dbReference>
<dbReference type="OrthoDB" id="2303713at2759"/>
<dbReference type="GO" id="GO:0005576">
    <property type="term" value="C:extracellular region"/>
    <property type="evidence" value="ECO:0007669"/>
    <property type="project" value="UniProtKB-SubCell"/>
</dbReference>
<dbReference type="GO" id="GO:0043657">
    <property type="term" value="C:host cell"/>
    <property type="evidence" value="ECO:0007669"/>
    <property type="project" value="UniProtKB-SubCell"/>
</dbReference>
<keyword evidence="6" id="KW-1185">Reference proteome</keyword>
<keyword evidence="3" id="KW-0964">Secreted</keyword>
<gene>
    <name evidence="5" type="ORF">EMPS_00399</name>
</gene>
<evidence type="ECO:0000313" key="6">
    <source>
        <dbReference type="Proteomes" id="UP000827284"/>
    </source>
</evidence>
<evidence type="ECO:0000256" key="2">
    <source>
        <dbReference type="ARBA" id="ARBA00004613"/>
    </source>
</evidence>
<reference evidence="5" key="2">
    <citation type="journal article" date="2022" name="Microbiol. Resour. Announc.">
        <title>Whole-Genome Sequence of Entomortierella parvispora E1425, a Mucoromycotan Fungus Associated with Burkholderiaceae-Related Endosymbiotic Bacteria.</title>
        <authorList>
            <person name="Herlambang A."/>
            <person name="Guo Y."/>
            <person name="Takashima Y."/>
            <person name="Narisawa K."/>
            <person name="Ohta H."/>
            <person name="Nishizawa T."/>
        </authorList>
    </citation>
    <scope>NUCLEOTIDE SEQUENCE</scope>
    <source>
        <strain evidence="5">E1425</strain>
    </source>
</reference>
<dbReference type="InterPro" id="IPR027417">
    <property type="entry name" value="P-loop_NTPase"/>
</dbReference>